<evidence type="ECO:0008006" key="3">
    <source>
        <dbReference type="Google" id="ProtNLM"/>
    </source>
</evidence>
<dbReference type="Proteomes" id="UP001215231">
    <property type="component" value="Chromosome"/>
</dbReference>
<name>A0ABY7VRK7_9GAMM</name>
<dbReference type="RefSeq" id="WP_274051304.1">
    <property type="nucleotide sequence ID" value="NZ_CP059693.1"/>
</dbReference>
<dbReference type="EMBL" id="CP059693">
    <property type="protein sequence ID" value="WDE14697.1"/>
    <property type="molecule type" value="Genomic_DNA"/>
</dbReference>
<protein>
    <recommendedName>
        <fullName evidence="3">Tail fiber protein</fullName>
    </recommendedName>
</protein>
<accession>A0ABY7VRK7</accession>
<organism evidence="1 2">
    <name type="scientific">Thalassomonas haliotis</name>
    <dbReference type="NCBI Taxonomy" id="485448"/>
    <lineage>
        <taxon>Bacteria</taxon>
        <taxon>Pseudomonadati</taxon>
        <taxon>Pseudomonadota</taxon>
        <taxon>Gammaproteobacteria</taxon>
        <taxon>Alteromonadales</taxon>
        <taxon>Colwelliaceae</taxon>
        <taxon>Thalassomonas</taxon>
    </lineage>
</organism>
<evidence type="ECO:0000313" key="2">
    <source>
        <dbReference type="Proteomes" id="UP001215231"/>
    </source>
</evidence>
<sequence length="244" mass="26996">MALEQDIADLVQASNNLTGVVDNKIQGIDQRVAQAEGQFQQWLDTRHVGFSLTDTLLDHSDSYISIPPRFSTLEEAEAFSFSAAEDYAPQDGEGAVNYYADIYSKTPGVTNWYSEPSPTQFTGRKSVYANISVGTAPHPSPKPVNRIAVLMNSIGAHHKWITTGDPTPNYAQPRTFFNKSINANREIKGQSYGVTNYDDLIALHENETAGFPVGFSTVRVINLGPYPIQVKGFWLIHHGYQKEA</sequence>
<evidence type="ECO:0000313" key="1">
    <source>
        <dbReference type="EMBL" id="WDE14697.1"/>
    </source>
</evidence>
<reference evidence="1 2" key="1">
    <citation type="journal article" date="2022" name="Mar. Drugs">
        <title>Bioassay-Guided Fractionation Leads to the Detection of Cholic Acid Generated by the Rare Thalassomonas sp.</title>
        <authorList>
            <person name="Pheiffer F."/>
            <person name="Schneider Y.K."/>
            <person name="Hansen E.H."/>
            <person name="Andersen J.H."/>
            <person name="Isaksson J."/>
            <person name="Busche T."/>
            <person name="R C."/>
            <person name="Kalinowski J."/>
            <person name="Zyl L.V."/>
            <person name="Trindade M."/>
        </authorList>
    </citation>
    <scope>NUCLEOTIDE SEQUENCE [LARGE SCALE GENOMIC DNA]</scope>
    <source>
        <strain evidence="1 2">A5K-61T</strain>
    </source>
</reference>
<gene>
    <name evidence="1" type="ORF">H3N35_23510</name>
</gene>
<proteinExistence type="predicted"/>
<keyword evidence="2" id="KW-1185">Reference proteome</keyword>